<dbReference type="PANTHER" id="PTHR46832">
    <property type="entry name" value="5'-METHYLTHIOADENOSINE/S-ADENOSYLHOMOCYSTEINE NUCLEOSIDASE"/>
    <property type="match status" value="1"/>
</dbReference>
<protein>
    <submittedName>
        <fullName evidence="2">5'-methylthioadenosine/S-adenosylhomocysteine nucleosidase</fullName>
    </submittedName>
</protein>
<feature type="domain" description="Nucleoside phosphorylase" evidence="1">
    <location>
        <begin position="341"/>
        <end position="567"/>
    </location>
</feature>
<evidence type="ECO:0000313" key="2">
    <source>
        <dbReference type="EMBL" id="QDT64309.1"/>
    </source>
</evidence>
<dbReference type="GO" id="GO:0008782">
    <property type="term" value="F:adenosylhomocysteine nucleosidase activity"/>
    <property type="evidence" value="ECO:0007669"/>
    <property type="project" value="TreeGrafter"/>
</dbReference>
<dbReference type="Pfam" id="PF01048">
    <property type="entry name" value="PNP_UDP_1"/>
    <property type="match status" value="1"/>
</dbReference>
<reference evidence="2 3" key="1">
    <citation type="submission" date="2019-02" db="EMBL/GenBank/DDBJ databases">
        <title>Deep-cultivation of Planctomycetes and their phenomic and genomic characterization uncovers novel biology.</title>
        <authorList>
            <person name="Wiegand S."/>
            <person name="Jogler M."/>
            <person name="Boedeker C."/>
            <person name="Pinto D."/>
            <person name="Vollmers J."/>
            <person name="Rivas-Marin E."/>
            <person name="Kohn T."/>
            <person name="Peeters S.H."/>
            <person name="Heuer A."/>
            <person name="Rast P."/>
            <person name="Oberbeckmann S."/>
            <person name="Bunk B."/>
            <person name="Jeske O."/>
            <person name="Meyerdierks A."/>
            <person name="Storesund J.E."/>
            <person name="Kallscheuer N."/>
            <person name="Luecker S."/>
            <person name="Lage O.M."/>
            <person name="Pohl T."/>
            <person name="Merkel B.J."/>
            <person name="Hornburger P."/>
            <person name="Mueller R.-W."/>
            <person name="Bruemmer F."/>
            <person name="Labrenz M."/>
            <person name="Spormann A.M."/>
            <person name="Op den Camp H."/>
            <person name="Overmann J."/>
            <person name="Amann R."/>
            <person name="Jetten M.S.M."/>
            <person name="Mascher T."/>
            <person name="Medema M.H."/>
            <person name="Devos D.P."/>
            <person name="Kaster A.-K."/>
            <person name="Ovreas L."/>
            <person name="Rohde M."/>
            <person name="Galperin M.Y."/>
            <person name="Jogler C."/>
        </authorList>
    </citation>
    <scope>NUCLEOTIDE SEQUENCE [LARGE SCALE GENOMIC DNA]</scope>
    <source>
        <strain evidence="2 3">V22</strain>
    </source>
</reference>
<proteinExistence type="predicted"/>
<organism evidence="2 3">
    <name type="scientific">Calycomorphotria hydatis</name>
    <dbReference type="NCBI Taxonomy" id="2528027"/>
    <lineage>
        <taxon>Bacteria</taxon>
        <taxon>Pseudomonadati</taxon>
        <taxon>Planctomycetota</taxon>
        <taxon>Planctomycetia</taxon>
        <taxon>Planctomycetales</taxon>
        <taxon>Planctomycetaceae</taxon>
        <taxon>Calycomorphotria</taxon>
    </lineage>
</organism>
<dbReference type="EMBL" id="CP036316">
    <property type="protein sequence ID" value="QDT64309.1"/>
    <property type="molecule type" value="Genomic_DNA"/>
</dbReference>
<dbReference type="GO" id="GO:0019284">
    <property type="term" value="P:L-methionine salvage from S-adenosylmethionine"/>
    <property type="evidence" value="ECO:0007669"/>
    <property type="project" value="TreeGrafter"/>
</dbReference>
<dbReference type="GO" id="GO:0008930">
    <property type="term" value="F:methylthioadenosine nucleosidase activity"/>
    <property type="evidence" value="ECO:0007669"/>
    <property type="project" value="TreeGrafter"/>
</dbReference>
<accession>A0A517T7G2</accession>
<dbReference type="AlphaFoldDB" id="A0A517T7G2"/>
<sequence>MIVNWRETLKTLQLQFQSRAAEFGGLYHLMVEVADNEREKLYGPPWFKPFDGHPEIVAGKPQFKKWDCSQSSGLPGIAPGFREFLPSDENLDSKHVICDLEGTPRAVSTPMRLRRGFLCGQSDGELENFESLANSAAKTLADAEELDKHPFAADLTDIFRKPRGLVRYVFGEINTAPSHPINKGWSAGIIQFKHGVLIDVPISESSPDASHWLLFLHRLGWRGIRGCPLVASRTAWDDHFEVRVELLGSENANAPVELQQRLNAISKESYYSVLGTKEAPIDVNLASVFAIQAIVSGLSTETKSELSNESDKYYADRLPKVAVPRIRSVDFDEIRKTFTPKIGVLVATETERKAVLTRMKPRRNGRALIQVFKGSNTHYLGRLGVEDVVVCMSAAGSVGRDASTIVTTELIEDWNLNAVLMLGIAFGRDSSKQRLRTVLISDRVIAYEPERIGKNSSRDRGAETQAGSLLLNRCRNTIGWHFDELVGTQCGFQVGPLLSGEKLVDNVDYKASLFERYPDAIGGEMEGAGVAAAAERKKIEWIIIKSICDWGDGTKSDDFQKFAAAVSVDFVTHLLSQPGSLDSL</sequence>
<name>A0A517T7G2_9PLAN</name>
<dbReference type="InterPro" id="IPR035994">
    <property type="entry name" value="Nucleoside_phosphorylase_sf"/>
</dbReference>
<keyword evidence="3" id="KW-1185">Reference proteome</keyword>
<dbReference type="RefSeq" id="WP_197440011.1">
    <property type="nucleotide sequence ID" value="NZ_CP036316.1"/>
</dbReference>
<dbReference type="Proteomes" id="UP000319976">
    <property type="component" value="Chromosome"/>
</dbReference>
<dbReference type="Gene3D" id="3.40.50.1580">
    <property type="entry name" value="Nucleoside phosphorylase domain"/>
    <property type="match status" value="1"/>
</dbReference>
<dbReference type="PANTHER" id="PTHR46832:SF1">
    <property type="entry name" value="5'-METHYLTHIOADENOSINE_S-ADENOSYLHOMOCYSTEINE NUCLEOSIDASE"/>
    <property type="match status" value="1"/>
</dbReference>
<dbReference type="SUPFAM" id="SSF53167">
    <property type="entry name" value="Purine and uridine phosphorylases"/>
    <property type="match status" value="1"/>
</dbReference>
<dbReference type="KEGG" id="chya:V22_15410"/>
<dbReference type="InterPro" id="IPR000845">
    <property type="entry name" value="Nucleoside_phosphorylase_d"/>
</dbReference>
<dbReference type="GO" id="GO:0005829">
    <property type="term" value="C:cytosol"/>
    <property type="evidence" value="ECO:0007669"/>
    <property type="project" value="TreeGrafter"/>
</dbReference>
<evidence type="ECO:0000259" key="1">
    <source>
        <dbReference type="Pfam" id="PF01048"/>
    </source>
</evidence>
<evidence type="ECO:0000313" key="3">
    <source>
        <dbReference type="Proteomes" id="UP000319976"/>
    </source>
</evidence>
<dbReference type="GO" id="GO:0009116">
    <property type="term" value="P:nucleoside metabolic process"/>
    <property type="evidence" value="ECO:0007669"/>
    <property type="project" value="InterPro"/>
</dbReference>
<gene>
    <name evidence="2" type="ORF">V22_15410</name>
</gene>